<comment type="caution">
    <text evidence="3">The sequence shown here is derived from an EMBL/GenBank/DDBJ whole genome shotgun (WGS) entry which is preliminary data.</text>
</comment>
<dbReference type="Gene3D" id="3.40.47.10">
    <property type="match status" value="1"/>
</dbReference>
<evidence type="ECO:0000313" key="3">
    <source>
        <dbReference type="EMBL" id="TDV49781.1"/>
    </source>
</evidence>
<dbReference type="Pfam" id="PF08541">
    <property type="entry name" value="ACP_syn_III_C"/>
    <property type="match status" value="1"/>
</dbReference>
<gene>
    <name evidence="3" type="ORF">CLV71_107129</name>
</gene>
<dbReference type="EMBL" id="SOCP01000007">
    <property type="protein sequence ID" value="TDV49781.1"/>
    <property type="molecule type" value="Genomic_DNA"/>
</dbReference>
<sequence length="306" mass="31742">MTAYLSDIAVLAGDPVPLERVAGVTPELAQRLSSDGLGTARVFGEAPWRMAADCARSTLAASTLVPDVVVYACEGRLDQKAQDLATDAARFLAAAGLNETPVVGAGLNQCANLGSLLLSACALVGSDASRACLLTTVGSAMPEERVVNGEIGVFSDAAGSALVSARLVGSDGFEVLGIEHATCAKLGVVASLQDDQPAASAFVERIGDAMLRLAERTGVKPDGFTHALANNYATMATEVVLGLVGVPPHKAFRGTARDYAHCFAADGLLNLEHLRRTGALRDGDTVLMLCTAANTWFLVALRYQLV</sequence>
<dbReference type="InterPro" id="IPR016039">
    <property type="entry name" value="Thiolase-like"/>
</dbReference>
<keyword evidence="1" id="KW-0808">Transferase</keyword>
<dbReference type="Proteomes" id="UP000294927">
    <property type="component" value="Unassembled WGS sequence"/>
</dbReference>
<accession>A0A4V3FT32</accession>
<evidence type="ECO:0000313" key="4">
    <source>
        <dbReference type="Proteomes" id="UP000294927"/>
    </source>
</evidence>
<evidence type="ECO:0000259" key="2">
    <source>
        <dbReference type="Pfam" id="PF08541"/>
    </source>
</evidence>
<dbReference type="AlphaFoldDB" id="A0A4V3FT32"/>
<dbReference type="SUPFAM" id="SSF53901">
    <property type="entry name" value="Thiolase-like"/>
    <property type="match status" value="1"/>
</dbReference>
<organism evidence="3 4">
    <name type="scientific">Actinophytocola oryzae</name>
    <dbReference type="NCBI Taxonomy" id="502181"/>
    <lineage>
        <taxon>Bacteria</taxon>
        <taxon>Bacillati</taxon>
        <taxon>Actinomycetota</taxon>
        <taxon>Actinomycetes</taxon>
        <taxon>Pseudonocardiales</taxon>
        <taxon>Pseudonocardiaceae</taxon>
    </lineage>
</organism>
<feature type="domain" description="Beta-ketoacyl-[acyl-carrier-protein] synthase III C-terminal" evidence="2">
    <location>
        <begin position="216"/>
        <end position="293"/>
    </location>
</feature>
<reference evidence="3 4" key="1">
    <citation type="submission" date="2019-03" db="EMBL/GenBank/DDBJ databases">
        <title>Genomic Encyclopedia of Archaeal and Bacterial Type Strains, Phase II (KMG-II): from individual species to whole genera.</title>
        <authorList>
            <person name="Goeker M."/>
        </authorList>
    </citation>
    <scope>NUCLEOTIDE SEQUENCE [LARGE SCALE GENOMIC DNA]</scope>
    <source>
        <strain evidence="3 4">DSM 45499</strain>
    </source>
</reference>
<dbReference type="RefSeq" id="WP_133904479.1">
    <property type="nucleotide sequence ID" value="NZ_SOCP01000007.1"/>
</dbReference>
<keyword evidence="4" id="KW-1185">Reference proteome</keyword>
<evidence type="ECO:0000256" key="1">
    <source>
        <dbReference type="ARBA" id="ARBA00022679"/>
    </source>
</evidence>
<dbReference type="OrthoDB" id="2636646at2"/>
<protein>
    <submittedName>
        <fullName evidence="3">3-oxoacyl-[acyl-carrier-protein (ACP)] synthase III-like protein</fullName>
    </submittedName>
</protein>
<proteinExistence type="predicted"/>
<dbReference type="GO" id="GO:0016746">
    <property type="term" value="F:acyltransferase activity"/>
    <property type="evidence" value="ECO:0007669"/>
    <property type="project" value="InterPro"/>
</dbReference>
<name>A0A4V3FT32_9PSEU</name>
<dbReference type="InterPro" id="IPR013747">
    <property type="entry name" value="ACP_syn_III_C"/>
</dbReference>